<evidence type="ECO:0000313" key="12">
    <source>
        <dbReference type="Proteomes" id="UP000294360"/>
    </source>
</evidence>
<keyword evidence="8" id="KW-1133">Transmembrane helix</keyword>
<dbReference type="OrthoDB" id="8448705at2"/>
<comment type="subcellular location">
    <subcellularLocation>
        <location evidence="1">Cell inner membrane</location>
        <topology evidence="1">Single-pass membrane protein</topology>
        <orientation evidence="1">Periplasmic side</orientation>
    </subcellularLocation>
</comment>
<keyword evidence="4" id="KW-1003">Cell membrane</keyword>
<evidence type="ECO:0000259" key="10">
    <source>
        <dbReference type="PROSITE" id="PS52015"/>
    </source>
</evidence>
<dbReference type="Gene3D" id="3.30.1150.10">
    <property type="match status" value="1"/>
</dbReference>
<dbReference type="EMBL" id="LR536450">
    <property type="protein sequence ID" value="VFU11008.1"/>
    <property type="molecule type" value="Genomic_DNA"/>
</dbReference>
<sequence>MSAGAWRSLVSAQLNRNKRYPPSAQGASGAATISFSIDRSGRLVSASLVRSSGSSALDSEAVAIAHRASPFPPPPADVSGSRITLTVPVNFRQQ</sequence>
<keyword evidence="7" id="KW-0653">Protein transport</keyword>
<dbReference type="Proteomes" id="UP000294360">
    <property type="component" value="Chromosome"/>
</dbReference>
<keyword evidence="6" id="KW-0812">Transmembrane</keyword>
<evidence type="ECO:0000256" key="1">
    <source>
        <dbReference type="ARBA" id="ARBA00004383"/>
    </source>
</evidence>
<dbReference type="PROSITE" id="PS52015">
    <property type="entry name" value="TONB_CTD"/>
    <property type="match status" value="1"/>
</dbReference>
<dbReference type="AlphaFoldDB" id="A0A4U8Z5Z9"/>
<dbReference type="Pfam" id="PF03544">
    <property type="entry name" value="TonB_C"/>
    <property type="match status" value="1"/>
</dbReference>
<dbReference type="KEGG" id="mtun:MTUNDRAET4_4127"/>
<evidence type="ECO:0000256" key="6">
    <source>
        <dbReference type="ARBA" id="ARBA00022692"/>
    </source>
</evidence>
<evidence type="ECO:0000256" key="9">
    <source>
        <dbReference type="ARBA" id="ARBA00023136"/>
    </source>
</evidence>
<evidence type="ECO:0000256" key="7">
    <source>
        <dbReference type="ARBA" id="ARBA00022927"/>
    </source>
</evidence>
<evidence type="ECO:0000256" key="4">
    <source>
        <dbReference type="ARBA" id="ARBA00022475"/>
    </source>
</evidence>
<gene>
    <name evidence="11" type="ORF">MTUNDRAET4_4127</name>
</gene>
<evidence type="ECO:0000256" key="8">
    <source>
        <dbReference type="ARBA" id="ARBA00022989"/>
    </source>
</evidence>
<feature type="domain" description="TonB C-terminal" evidence="10">
    <location>
        <begin position="5"/>
        <end position="94"/>
    </location>
</feature>
<dbReference type="RefSeq" id="WP_134491964.1">
    <property type="nucleotide sequence ID" value="NZ_LR536450.1"/>
</dbReference>
<evidence type="ECO:0000256" key="5">
    <source>
        <dbReference type="ARBA" id="ARBA00022519"/>
    </source>
</evidence>
<dbReference type="InterPro" id="IPR006260">
    <property type="entry name" value="TonB/TolA_C"/>
</dbReference>
<dbReference type="GO" id="GO:0015031">
    <property type="term" value="P:protein transport"/>
    <property type="evidence" value="ECO:0007669"/>
    <property type="project" value="UniProtKB-KW"/>
</dbReference>
<reference evidence="11 12" key="1">
    <citation type="submission" date="2019-03" db="EMBL/GenBank/DDBJ databases">
        <authorList>
            <person name="Kox A.R. M."/>
        </authorList>
    </citation>
    <scope>NUCLEOTIDE SEQUENCE [LARGE SCALE GENOMIC DNA]</scope>
    <source>
        <strain evidence="11">MTUNDRAET4 annotated genome</strain>
    </source>
</reference>
<proteinExistence type="inferred from homology"/>
<accession>A0A4U8Z5Z9</accession>
<dbReference type="GO" id="GO:0031992">
    <property type="term" value="F:energy transducer activity"/>
    <property type="evidence" value="ECO:0007669"/>
    <property type="project" value="TreeGrafter"/>
</dbReference>
<dbReference type="NCBIfam" id="TIGR01352">
    <property type="entry name" value="tonB_Cterm"/>
    <property type="match status" value="1"/>
</dbReference>
<dbReference type="InterPro" id="IPR037682">
    <property type="entry name" value="TonB_C"/>
</dbReference>
<evidence type="ECO:0000256" key="2">
    <source>
        <dbReference type="ARBA" id="ARBA00006555"/>
    </source>
</evidence>
<keyword evidence="9" id="KW-0472">Membrane</keyword>
<comment type="similarity">
    <text evidence="2">Belongs to the TonB family.</text>
</comment>
<dbReference type="InterPro" id="IPR051045">
    <property type="entry name" value="TonB-dependent_transducer"/>
</dbReference>
<dbReference type="PANTHER" id="PTHR33446">
    <property type="entry name" value="PROTEIN TONB-RELATED"/>
    <property type="match status" value="1"/>
</dbReference>
<dbReference type="SUPFAM" id="SSF74653">
    <property type="entry name" value="TolA/TonB C-terminal domain"/>
    <property type="match status" value="1"/>
</dbReference>
<dbReference type="GO" id="GO:0098797">
    <property type="term" value="C:plasma membrane protein complex"/>
    <property type="evidence" value="ECO:0007669"/>
    <property type="project" value="TreeGrafter"/>
</dbReference>
<protein>
    <submittedName>
        <fullName evidence="11">TonB family protein</fullName>
    </submittedName>
</protein>
<keyword evidence="3" id="KW-0813">Transport</keyword>
<evidence type="ECO:0000313" key="11">
    <source>
        <dbReference type="EMBL" id="VFU11008.1"/>
    </source>
</evidence>
<organism evidence="11 12">
    <name type="scientific">Methylocella tundrae</name>
    <dbReference type="NCBI Taxonomy" id="227605"/>
    <lineage>
        <taxon>Bacteria</taxon>
        <taxon>Pseudomonadati</taxon>
        <taxon>Pseudomonadota</taxon>
        <taxon>Alphaproteobacteria</taxon>
        <taxon>Hyphomicrobiales</taxon>
        <taxon>Beijerinckiaceae</taxon>
        <taxon>Methylocella</taxon>
    </lineage>
</organism>
<name>A0A4U8Z5Z9_METTU</name>
<dbReference type="PANTHER" id="PTHR33446:SF2">
    <property type="entry name" value="PROTEIN TONB"/>
    <property type="match status" value="1"/>
</dbReference>
<keyword evidence="5" id="KW-0997">Cell inner membrane</keyword>
<dbReference type="GO" id="GO:0055085">
    <property type="term" value="P:transmembrane transport"/>
    <property type="evidence" value="ECO:0007669"/>
    <property type="project" value="InterPro"/>
</dbReference>
<evidence type="ECO:0000256" key="3">
    <source>
        <dbReference type="ARBA" id="ARBA00022448"/>
    </source>
</evidence>